<dbReference type="Pfam" id="PF18759">
    <property type="entry name" value="Plavaka"/>
    <property type="match status" value="1"/>
</dbReference>
<feature type="region of interest" description="Disordered" evidence="1">
    <location>
        <begin position="658"/>
        <end position="693"/>
    </location>
</feature>
<evidence type="ECO:0008006" key="4">
    <source>
        <dbReference type="Google" id="ProtNLM"/>
    </source>
</evidence>
<reference evidence="2" key="1">
    <citation type="submission" date="2023-06" db="EMBL/GenBank/DDBJ databases">
        <authorList>
            <consortium name="Lawrence Berkeley National Laboratory"/>
            <person name="Ahrendt S."/>
            <person name="Sahu N."/>
            <person name="Indic B."/>
            <person name="Wong-Bajracharya J."/>
            <person name="Merenyi Z."/>
            <person name="Ke H.-M."/>
            <person name="Monk M."/>
            <person name="Kocsube S."/>
            <person name="Drula E."/>
            <person name="Lipzen A."/>
            <person name="Balint B."/>
            <person name="Henrissat B."/>
            <person name="Andreopoulos B."/>
            <person name="Martin F.M."/>
            <person name="Harder C.B."/>
            <person name="Rigling D."/>
            <person name="Ford K.L."/>
            <person name="Foster G.D."/>
            <person name="Pangilinan J."/>
            <person name="Papanicolaou A."/>
            <person name="Barry K."/>
            <person name="LaButti K."/>
            <person name="Viragh M."/>
            <person name="Koriabine M."/>
            <person name="Yan M."/>
            <person name="Riley R."/>
            <person name="Champramary S."/>
            <person name="Plett K.L."/>
            <person name="Tsai I.J."/>
            <person name="Slot J."/>
            <person name="Sipos G."/>
            <person name="Plett J."/>
            <person name="Nagy L.G."/>
            <person name="Grigoriev I.V."/>
        </authorList>
    </citation>
    <scope>NUCLEOTIDE SEQUENCE</scope>
    <source>
        <strain evidence="2">HWK02</strain>
    </source>
</reference>
<name>A0AA39USQ1_9AGAR</name>
<accession>A0AA39USQ1</accession>
<dbReference type="EMBL" id="JAUEPU010000017">
    <property type="protein sequence ID" value="KAK0495779.1"/>
    <property type="molecule type" value="Genomic_DNA"/>
</dbReference>
<dbReference type="InterPro" id="IPR041078">
    <property type="entry name" value="Plavaka"/>
</dbReference>
<sequence>MAPTFYRCPFCGSTTRSMQGMKLHYALTSCGNELDINIRERAASRKRKHEHIAESEPLTTQEPHDTNPDPSDNSEILDTVSQAFLESRDVPNIMPCLKKTRVEVEDVPDEDDEESGQGRWIEDFPFPAGDPVIQCGIQQTAFELYRQTKRGQNKEMWQPFESRKEWELARWLISSGISQKEIDKFLRLTSIKEDVQPAFDTKRKLFQTIDKLPTGPEWTCEIFEVVGDEVDEKGERHTEEVELWKRDPVACIRELIGDPRFINCIRYAPERVYTDSNGTSQAYSEMATADWWWEIQKLLPPGVTIAPVILASDKTQLSHFSGDKQAWPLFHTCMRSLLDPLVQAGKEGVEMLCADGKTRLVYPLLAAYVTDYPEQCLVSCCMENRCPKCTVPAQKLGNPVFSTMRNPESIIDALKDVSAGLKSQTYEKWGLRPVNPFWIDLPHCNIFECFTPDILHQLHKGVFKDHLVKWTTSVIDIEEGVKPEDEVDRRFKTMTRHPNLRHFKKGISLVTQWTGNEYKNMEKVFLSVIAGAAPWEVTVCVHAVLDFIFYAHFEEHTDESLEKLDEAWHTFHQHKDIFIDLDTRNDFNIPKIHSMLHYTEAIRSRGTADGFNTEASERLHIDYAKIAYNASNKKGYIRQMTQWLMRREATERFQRFLQWPEEDKGDVEDDDDDDGQQEDIIPTTFNGTEPSGHLTSGCLSTTVTDDDTVDDKSRTPKLSSKYGECQYSIAKSPAYTNVDIPSLETQFGATKFVYALEAFLRRHFGKVPLDFWTSEPATYSIYKRFRIFIPPTPEVSKSITMDSVRATLSQPARGHKKETPAAFDAVLAWKELPEEGVDLHTLGPQGLHIAQVRAIFSLPDRFGTFPHPLAYVEWFTPLRKLDDHTGMFKVSRSTANQQQKSSIIPITYISRSCHLTPYSGRKMDPTWTSENVLDRSKTFFVNSYLRYIDFVLLRHECKIKL</sequence>
<proteinExistence type="predicted"/>
<comment type="caution">
    <text evidence="2">The sequence shown here is derived from an EMBL/GenBank/DDBJ whole genome shotgun (WGS) entry which is preliminary data.</text>
</comment>
<evidence type="ECO:0000256" key="1">
    <source>
        <dbReference type="SAM" id="MobiDB-lite"/>
    </source>
</evidence>
<feature type="compositionally biased region" description="Acidic residues" evidence="1">
    <location>
        <begin position="663"/>
        <end position="677"/>
    </location>
</feature>
<dbReference type="AlphaFoldDB" id="A0AA39USQ1"/>
<protein>
    <recommendedName>
        <fullName evidence="4">C2H2-type domain-containing protein</fullName>
    </recommendedName>
</protein>
<dbReference type="Proteomes" id="UP001175228">
    <property type="component" value="Unassembled WGS sequence"/>
</dbReference>
<keyword evidence="3" id="KW-1185">Reference proteome</keyword>
<organism evidence="2 3">
    <name type="scientific">Armillaria luteobubalina</name>
    <dbReference type="NCBI Taxonomy" id="153913"/>
    <lineage>
        <taxon>Eukaryota</taxon>
        <taxon>Fungi</taxon>
        <taxon>Dikarya</taxon>
        <taxon>Basidiomycota</taxon>
        <taxon>Agaricomycotina</taxon>
        <taxon>Agaricomycetes</taxon>
        <taxon>Agaricomycetidae</taxon>
        <taxon>Agaricales</taxon>
        <taxon>Marasmiineae</taxon>
        <taxon>Physalacriaceae</taxon>
        <taxon>Armillaria</taxon>
    </lineage>
</organism>
<evidence type="ECO:0000313" key="2">
    <source>
        <dbReference type="EMBL" id="KAK0495779.1"/>
    </source>
</evidence>
<feature type="region of interest" description="Disordered" evidence="1">
    <location>
        <begin position="45"/>
        <end position="75"/>
    </location>
</feature>
<evidence type="ECO:0000313" key="3">
    <source>
        <dbReference type="Proteomes" id="UP001175228"/>
    </source>
</evidence>
<gene>
    <name evidence="2" type="ORF">EDD18DRAFT_1309957</name>
</gene>
<feature type="compositionally biased region" description="Polar residues" evidence="1">
    <location>
        <begin position="683"/>
        <end position="693"/>
    </location>
</feature>